<dbReference type="GO" id="GO:0008270">
    <property type="term" value="F:zinc ion binding"/>
    <property type="evidence" value="ECO:0007669"/>
    <property type="project" value="InterPro"/>
</dbReference>
<feature type="binding site" evidence="4">
    <location>
        <position position="180"/>
    </location>
    <ligand>
        <name>Zn(2+)</name>
        <dbReference type="ChEBI" id="CHEBI:29105"/>
        <label>2</label>
    </ligand>
</feature>
<feature type="binding site" evidence="4">
    <location>
        <position position="22"/>
    </location>
    <ligand>
        <name>Zn(2+)</name>
        <dbReference type="ChEBI" id="CHEBI:29105"/>
        <label>1</label>
    </ligand>
</feature>
<feature type="binding site" description="via carbamate group" evidence="4">
    <location>
        <position position="147"/>
    </location>
    <ligand>
        <name>Zn(2+)</name>
        <dbReference type="ChEBI" id="CHEBI:29105"/>
        <label>1</label>
    </ligand>
</feature>
<reference evidence="6" key="2">
    <citation type="journal article" date="2021" name="PeerJ">
        <title>Extensive microbial diversity within the chicken gut microbiome revealed by metagenomics and culture.</title>
        <authorList>
            <person name="Gilroy R."/>
            <person name="Ravi A."/>
            <person name="Getino M."/>
            <person name="Pursley I."/>
            <person name="Horton D.L."/>
            <person name="Alikhan N.F."/>
            <person name="Baker D."/>
            <person name="Gharbi K."/>
            <person name="Hall N."/>
            <person name="Watson M."/>
            <person name="Adriaenssens E.M."/>
            <person name="Foster-Nyarko E."/>
            <person name="Jarju S."/>
            <person name="Secka A."/>
            <person name="Antonio M."/>
            <person name="Oren A."/>
            <person name="Chaudhuri R.R."/>
            <person name="La Ragione R."/>
            <person name="Hildebrand F."/>
            <person name="Pallen M.J."/>
        </authorList>
    </citation>
    <scope>NUCLEOTIDE SEQUENCE</scope>
    <source>
        <strain evidence="6">7293</strain>
    </source>
</reference>
<dbReference type="PANTHER" id="PTHR10819:SF3">
    <property type="entry name" value="PHOSPHOTRIESTERASE-RELATED PROTEIN"/>
    <property type="match status" value="1"/>
</dbReference>
<dbReference type="SUPFAM" id="SSF51556">
    <property type="entry name" value="Metallo-dependent hydrolases"/>
    <property type="match status" value="1"/>
</dbReference>
<evidence type="ECO:0000256" key="5">
    <source>
        <dbReference type="PROSITE-ProRule" id="PRU00679"/>
    </source>
</evidence>
<feature type="modified residue" description="N6-carboxylysine" evidence="3 5">
    <location>
        <position position="147"/>
    </location>
</feature>
<accession>A0A9D9DZI0</accession>
<protein>
    <submittedName>
        <fullName evidence="6">Phosphotriesterase</fullName>
    </submittedName>
</protein>
<evidence type="ECO:0000313" key="7">
    <source>
        <dbReference type="Proteomes" id="UP000823615"/>
    </source>
</evidence>
<dbReference type="GO" id="GO:0016787">
    <property type="term" value="F:hydrolase activity"/>
    <property type="evidence" value="ECO:0007669"/>
    <property type="project" value="UniProtKB-KW"/>
</dbReference>
<dbReference type="EMBL" id="JADIMT010000030">
    <property type="protein sequence ID" value="MBO8435703.1"/>
    <property type="molecule type" value="Genomic_DNA"/>
</dbReference>
<feature type="binding site" evidence="4">
    <location>
        <position position="265"/>
    </location>
    <ligand>
        <name>Zn(2+)</name>
        <dbReference type="ChEBI" id="CHEBI:29105"/>
        <label>1</label>
    </ligand>
</feature>
<organism evidence="6 7">
    <name type="scientific">Candidatus Ornithospirochaeta stercoripullorum</name>
    <dbReference type="NCBI Taxonomy" id="2840899"/>
    <lineage>
        <taxon>Bacteria</taxon>
        <taxon>Pseudomonadati</taxon>
        <taxon>Spirochaetota</taxon>
        <taxon>Spirochaetia</taxon>
        <taxon>Spirochaetales</taxon>
        <taxon>Spirochaetaceae</taxon>
        <taxon>Spirochaetaceae incertae sedis</taxon>
        <taxon>Candidatus Ornithospirochaeta</taxon>
    </lineage>
</organism>
<dbReference type="PANTHER" id="PTHR10819">
    <property type="entry name" value="PHOSPHOTRIESTERASE-RELATED"/>
    <property type="match status" value="1"/>
</dbReference>
<dbReference type="AlphaFoldDB" id="A0A9D9DZI0"/>
<dbReference type="CDD" id="cd00530">
    <property type="entry name" value="PTE"/>
    <property type="match status" value="1"/>
</dbReference>
<evidence type="ECO:0000256" key="3">
    <source>
        <dbReference type="PIRSR" id="PIRSR601559-50"/>
    </source>
</evidence>
<dbReference type="Pfam" id="PF02126">
    <property type="entry name" value="PTE"/>
    <property type="match status" value="1"/>
</dbReference>
<proteinExistence type="inferred from homology"/>
<comment type="similarity">
    <text evidence="5">Belongs to the metallo-dependent hydrolases superfamily. Phosphotriesterase family.</text>
</comment>
<gene>
    <name evidence="6" type="ORF">IAA97_01815</name>
</gene>
<feature type="binding site" evidence="4">
    <location>
        <position position="208"/>
    </location>
    <ligand>
        <name>Zn(2+)</name>
        <dbReference type="ChEBI" id="CHEBI:29105"/>
        <label>2</label>
    </ligand>
</feature>
<sequence>MSFIRTMLGDIKPEDLGFTYSHEHIVCRPAYWQEKGEDDLLLDDPVKSEREVRLYKEAGGKSIVDATAIDYGRDPGAVRDISKATGVQIIGTAGFNKGFLWSAKMPGENRTYADWIASSTEDQLADFIIHEVEDGMNGTDVKGGQVKFGTGYNSITDLEIKTIRAACRAHLATGAPMHAHTEAGTMALQQMKYLKEEGIDLHNISFGHMDRNPDKWMHRKIAETGAYLCFDGIAKVKYYPESVRIDCILSLAKDGFQKQILVSGDTARKSYYYSYTYALGLPYIIQGWVPRLIEEADARGIDGEKLVEDIFINNPRECFTFKKV</sequence>
<name>A0A9D9DZI0_9SPIO</name>
<evidence type="ECO:0000256" key="4">
    <source>
        <dbReference type="PIRSR" id="PIRSR601559-51"/>
    </source>
</evidence>
<feature type="binding site" evidence="4">
    <location>
        <position position="24"/>
    </location>
    <ligand>
        <name>Zn(2+)</name>
        <dbReference type="ChEBI" id="CHEBI:29105"/>
        <label>1</label>
    </ligand>
</feature>
<evidence type="ECO:0000256" key="1">
    <source>
        <dbReference type="ARBA" id="ARBA00022723"/>
    </source>
</evidence>
<evidence type="ECO:0000256" key="2">
    <source>
        <dbReference type="ARBA" id="ARBA00022801"/>
    </source>
</evidence>
<dbReference type="PIRSF" id="PIRSF016839">
    <property type="entry name" value="PhP"/>
    <property type="match status" value="1"/>
</dbReference>
<dbReference type="Gene3D" id="3.20.20.140">
    <property type="entry name" value="Metal-dependent hydrolases"/>
    <property type="match status" value="1"/>
</dbReference>
<dbReference type="InterPro" id="IPR032466">
    <property type="entry name" value="Metal_Hydrolase"/>
</dbReference>
<keyword evidence="1 4" id="KW-0479">Metal-binding</keyword>
<dbReference type="InterPro" id="IPR001559">
    <property type="entry name" value="Phosphotriesterase"/>
</dbReference>
<dbReference type="PROSITE" id="PS51347">
    <property type="entry name" value="PHOSPHOTRIESTERASE_2"/>
    <property type="match status" value="1"/>
</dbReference>
<keyword evidence="2" id="KW-0378">Hydrolase</keyword>
<dbReference type="Proteomes" id="UP000823615">
    <property type="component" value="Unassembled WGS sequence"/>
</dbReference>
<reference evidence="6" key="1">
    <citation type="submission" date="2020-10" db="EMBL/GenBank/DDBJ databases">
        <authorList>
            <person name="Gilroy R."/>
        </authorList>
    </citation>
    <scope>NUCLEOTIDE SEQUENCE</scope>
    <source>
        <strain evidence="6">7293</strain>
    </source>
</reference>
<comment type="cofactor">
    <cofactor evidence="4">
        <name>a divalent metal cation</name>
        <dbReference type="ChEBI" id="CHEBI:60240"/>
    </cofactor>
    <text evidence="4">Binds 2 divalent metal cations per subunit.</text>
</comment>
<comment type="caution">
    <text evidence="6">The sequence shown here is derived from an EMBL/GenBank/DDBJ whole genome shotgun (WGS) entry which is preliminary data.</text>
</comment>
<evidence type="ECO:0000313" key="6">
    <source>
        <dbReference type="EMBL" id="MBO8435703.1"/>
    </source>
</evidence>
<feature type="binding site" description="via carbamate group" evidence="4">
    <location>
        <position position="147"/>
    </location>
    <ligand>
        <name>Zn(2+)</name>
        <dbReference type="ChEBI" id="CHEBI:29105"/>
        <label>2</label>
    </ligand>
</feature>